<name>A0ACC0PU87_RHOML</name>
<organism evidence="1 2">
    <name type="scientific">Rhododendron molle</name>
    <name type="common">Chinese azalea</name>
    <name type="synonym">Azalea mollis</name>
    <dbReference type="NCBI Taxonomy" id="49168"/>
    <lineage>
        <taxon>Eukaryota</taxon>
        <taxon>Viridiplantae</taxon>
        <taxon>Streptophyta</taxon>
        <taxon>Embryophyta</taxon>
        <taxon>Tracheophyta</taxon>
        <taxon>Spermatophyta</taxon>
        <taxon>Magnoliopsida</taxon>
        <taxon>eudicotyledons</taxon>
        <taxon>Gunneridae</taxon>
        <taxon>Pentapetalae</taxon>
        <taxon>asterids</taxon>
        <taxon>Ericales</taxon>
        <taxon>Ericaceae</taxon>
        <taxon>Ericoideae</taxon>
        <taxon>Rhodoreae</taxon>
        <taxon>Rhododendron</taxon>
    </lineage>
</organism>
<dbReference type="EMBL" id="CM046389">
    <property type="protein sequence ID" value="KAI8568629.1"/>
    <property type="molecule type" value="Genomic_DNA"/>
</dbReference>
<sequence length="166" mass="18294">MASNMSSSNSGSIQRVCGQCGSGPCDVRTSRSSTNPGRRYFKCPNNSLAIKEIEPEGRGMTQLSNNSLHNIATKINAMTGEMINLKQCKNRYGVLKLDWHAWILLADSRRGATSLGMNPITGSELTCQTVKSAMPYMFWTNNGIEGSEFICQIVNSAPHYYSRTIM</sequence>
<gene>
    <name evidence="1" type="ORF">RHMOL_Rhmol02G0215300</name>
</gene>
<keyword evidence="2" id="KW-1185">Reference proteome</keyword>
<reference evidence="1" key="1">
    <citation type="submission" date="2022-02" db="EMBL/GenBank/DDBJ databases">
        <title>Plant Genome Project.</title>
        <authorList>
            <person name="Zhang R.-G."/>
        </authorList>
    </citation>
    <scope>NUCLEOTIDE SEQUENCE</scope>
    <source>
        <strain evidence="1">AT1</strain>
    </source>
</reference>
<evidence type="ECO:0000313" key="1">
    <source>
        <dbReference type="EMBL" id="KAI8568629.1"/>
    </source>
</evidence>
<protein>
    <submittedName>
        <fullName evidence="1">Uncharacterized protein</fullName>
    </submittedName>
</protein>
<evidence type="ECO:0000313" key="2">
    <source>
        <dbReference type="Proteomes" id="UP001062846"/>
    </source>
</evidence>
<accession>A0ACC0PU87</accession>
<dbReference type="Proteomes" id="UP001062846">
    <property type="component" value="Chromosome 2"/>
</dbReference>
<proteinExistence type="predicted"/>
<comment type="caution">
    <text evidence="1">The sequence shown here is derived from an EMBL/GenBank/DDBJ whole genome shotgun (WGS) entry which is preliminary data.</text>
</comment>